<protein>
    <submittedName>
        <fullName evidence="2">Uncharacterized protein</fullName>
    </submittedName>
</protein>
<name>A0AAU7CDS3_9BACT</name>
<proteinExistence type="predicted"/>
<feature type="region of interest" description="Disordered" evidence="1">
    <location>
        <begin position="1"/>
        <end position="30"/>
    </location>
</feature>
<evidence type="ECO:0000256" key="1">
    <source>
        <dbReference type="SAM" id="MobiDB-lite"/>
    </source>
</evidence>
<sequence length="57" mass="6390">MTDRVDVGSNGFGEALQFTGPEQSDDKSVVQRNQPIGLRWRGSVDWAEAARLYFDES</sequence>
<dbReference type="RefSeq" id="WP_406695994.1">
    <property type="nucleotide sequence ID" value="NZ_CP155447.1"/>
</dbReference>
<evidence type="ECO:0000313" key="2">
    <source>
        <dbReference type="EMBL" id="XBH03258.1"/>
    </source>
</evidence>
<organism evidence="2">
    <name type="scientific">Singulisphaera sp. Ch08</name>
    <dbReference type="NCBI Taxonomy" id="3120278"/>
    <lineage>
        <taxon>Bacteria</taxon>
        <taxon>Pseudomonadati</taxon>
        <taxon>Planctomycetota</taxon>
        <taxon>Planctomycetia</taxon>
        <taxon>Isosphaerales</taxon>
        <taxon>Isosphaeraceae</taxon>
        <taxon>Singulisphaera</taxon>
    </lineage>
</organism>
<gene>
    <name evidence="2" type="ORF">V5E97_33865</name>
</gene>
<accession>A0AAU7CDS3</accession>
<reference evidence="2" key="1">
    <citation type="submission" date="2024-05" db="EMBL/GenBank/DDBJ databases">
        <title>Planctomycetes of the genus Singulisphaera possess chitinolytic capabilities.</title>
        <authorList>
            <person name="Ivanova A."/>
        </authorList>
    </citation>
    <scope>NUCLEOTIDE SEQUENCE</scope>
    <source>
        <strain evidence="2">Ch08T</strain>
    </source>
</reference>
<dbReference type="AlphaFoldDB" id="A0AAU7CDS3"/>
<dbReference type="EMBL" id="CP155447">
    <property type="protein sequence ID" value="XBH03258.1"/>
    <property type="molecule type" value="Genomic_DNA"/>
</dbReference>